<accession>A0ABD0VY33</accession>
<proteinExistence type="predicted"/>
<reference evidence="1 2" key="1">
    <citation type="journal article" date="2024" name="Plant Biotechnol. J.">
        <title>Dendrobium thyrsiflorum genome and its molecular insights into genes involved in important horticultural traits.</title>
        <authorList>
            <person name="Chen B."/>
            <person name="Wang J.Y."/>
            <person name="Zheng P.J."/>
            <person name="Li K.L."/>
            <person name="Liang Y.M."/>
            <person name="Chen X.F."/>
            <person name="Zhang C."/>
            <person name="Zhao X."/>
            <person name="He X."/>
            <person name="Zhang G.Q."/>
            <person name="Liu Z.J."/>
            <person name="Xu Q."/>
        </authorList>
    </citation>
    <scope>NUCLEOTIDE SEQUENCE [LARGE SCALE GENOMIC DNA]</scope>
    <source>
        <strain evidence="1">GZMU011</strain>
    </source>
</reference>
<sequence>MPLPLSFVGENEIYKLTMGPRSSPQTSAIRILFRFDFSVSCSRGAAIAIERIELPCPSKSSIL</sequence>
<comment type="caution">
    <text evidence="1">The sequence shown here is derived from an EMBL/GenBank/DDBJ whole genome shotgun (WGS) entry which is preliminary data.</text>
</comment>
<dbReference type="Proteomes" id="UP001552299">
    <property type="component" value="Unassembled WGS sequence"/>
</dbReference>
<organism evidence="1 2">
    <name type="scientific">Dendrobium thyrsiflorum</name>
    <name type="common">Pinecone-like raceme dendrobium</name>
    <name type="synonym">Orchid</name>
    <dbReference type="NCBI Taxonomy" id="117978"/>
    <lineage>
        <taxon>Eukaryota</taxon>
        <taxon>Viridiplantae</taxon>
        <taxon>Streptophyta</taxon>
        <taxon>Embryophyta</taxon>
        <taxon>Tracheophyta</taxon>
        <taxon>Spermatophyta</taxon>
        <taxon>Magnoliopsida</taxon>
        <taxon>Liliopsida</taxon>
        <taxon>Asparagales</taxon>
        <taxon>Orchidaceae</taxon>
        <taxon>Epidendroideae</taxon>
        <taxon>Malaxideae</taxon>
        <taxon>Dendrobiinae</taxon>
        <taxon>Dendrobium</taxon>
    </lineage>
</organism>
<keyword evidence="2" id="KW-1185">Reference proteome</keyword>
<protein>
    <submittedName>
        <fullName evidence="1">Uncharacterized protein</fullName>
    </submittedName>
</protein>
<dbReference type="AlphaFoldDB" id="A0ABD0VY33"/>
<dbReference type="EMBL" id="JANQDX010000002">
    <property type="protein sequence ID" value="KAL0927341.1"/>
    <property type="molecule type" value="Genomic_DNA"/>
</dbReference>
<evidence type="ECO:0000313" key="2">
    <source>
        <dbReference type="Proteomes" id="UP001552299"/>
    </source>
</evidence>
<gene>
    <name evidence="1" type="ORF">M5K25_001505</name>
</gene>
<name>A0ABD0VY33_DENTH</name>
<evidence type="ECO:0000313" key="1">
    <source>
        <dbReference type="EMBL" id="KAL0927341.1"/>
    </source>
</evidence>